<feature type="compositionally biased region" description="Polar residues" evidence="1">
    <location>
        <begin position="396"/>
        <end position="411"/>
    </location>
</feature>
<proteinExistence type="predicted"/>
<comment type="caution">
    <text evidence="2">The sequence shown here is derived from an EMBL/GenBank/DDBJ whole genome shotgun (WGS) entry which is preliminary data.</text>
</comment>
<dbReference type="AlphaFoldDB" id="A0A8H5HKQ8"/>
<evidence type="ECO:0000256" key="1">
    <source>
        <dbReference type="SAM" id="MobiDB-lite"/>
    </source>
</evidence>
<name>A0A8H5HKQ8_9AGAR</name>
<reference evidence="2 3" key="1">
    <citation type="journal article" date="2020" name="ISME J.">
        <title>Uncovering the hidden diversity of litter-decomposition mechanisms in mushroom-forming fungi.</title>
        <authorList>
            <person name="Floudas D."/>
            <person name="Bentzer J."/>
            <person name="Ahren D."/>
            <person name="Johansson T."/>
            <person name="Persson P."/>
            <person name="Tunlid A."/>
        </authorList>
    </citation>
    <scope>NUCLEOTIDE SEQUENCE [LARGE SCALE GENOMIC DNA]</scope>
    <source>
        <strain evidence="2 3">CBS 661.87</strain>
    </source>
</reference>
<evidence type="ECO:0000313" key="2">
    <source>
        <dbReference type="EMBL" id="KAF5384881.1"/>
    </source>
</evidence>
<protein>
    <submittedName>
        <fullName evidence="2">Uncharacterized protein</fullName>
    </submittedName>
</protein>
<accession>A0A8H5HKQ8</accession>
<organism evidence="2 3">
    <name type="scientific">Tricholomella constricta</name>
    <dbReference type="NCBI Taxonomy" id="117010"/>
    <lineage>
        <taxon>Eukaryota</taxon>
        <taxon>Fungi</taxon>
        <taxon>Dikarya</taxon>
        <taxon>Basidiomycota</taxon>
        <taxon>Agaricomycotina</taxon>
        <taxon>Agaricomycetes</taxon>
        <taxon>Agaricomycetidae</taxon>
        <taxon>Agaricales</taxon>
        <taxon>Tricholomatineae</taxon>
        <taxon>Lyophyllaceae</taxon>
        <taxon>Tricholomella</taxon>
    </lineage>
</organism>
<dbReference type="OrthoDB" id="5338195at2759"/>
<sequence>MNRSTTTTIHLPVGPKPGWELENEEDEEEKKSISESCVLVHALRQSRERWLYSTFPKFSTKARGKAADQVPPPHTIQTRGRFHYLPPQTLPATTYSYQPPTGSWQSKTPYGTYAPPGTTSTKTSKPFDPDKSSTPLISSLTAVTTITPTLINQVNSAASSNPTLANLLQLAAAGMATPEQLKTLGLLIQSLATSESTQVLPPSLAASPALPPLPTTSSAPAATVSPPAPIKEFDLVFEFRESSSERWIFPRGLVTCERVMDSPTTDATSHTVIKTCLPFSQANTLVNPGTEQPSPADAKKEAPQVVSFCLKRTPFSVWDTISRWAGGEQKMEQSRLKLEAMKPVEHVYLGYQLSSGPLLSQLQAASAPTYTMKALKASATTAPRTKRKASTKPKIDSSTSQARNPAEQSAATKRRRVPQAERNSAMQIQCVSCKNKDVPLILGGRE</sequence>
<gene>
    <name evidence="2" type="ORF">D9615_001315</name>
</gene>
<evidence type="ECO:0000313" key="3">
    <source>
        <dbReference type="Proteomes" id="UP000565441"/>
    </source>
</evidence>
<dbReference type="Proteomes" id="UP000565441">
    <property type="component" value="Unassembled WGS sequence"/>
</dbReference>
<feature type="region of interest" description="Disordered" evidence="1">
    <location>
        <begin position="376"/>
        <end position="426"/>
    </location>
</feature>
<keyword evidence="3" id="KW-1185">Reference proteome</keyword>
<feature type="region of interest" description="Disordered" evidence="1">
    <location>
        <begin position="1"/>
        <end position="33"/>
    </location>
</feature>
<dbReference type="EMBL" id="JAACJP010000004">
    <property type="protein sequence ID" value="KAF5384881.1"/>
    <property type="molecule type" value="Genomic_DNA"/>
</dbReference>